<dbReference type="OrthoDB" id="6718656at2759"/>
<dbReference type="SUPFAM" id="SSF56112">
    <property type="entry name" value="Protein kinase-like (PK-like)"/>
    <property type="match status" value="1"/>
</dbReference>
<dbReference type="Gene3D" id="1.10.510.10">
    <property type="entry name" value="Transferase(Phosphotransferase) domain 1"/>
    <property type="match status" value="1"/>
</dbReference>
<dbReference type="InterPro" id="IPR011009">
    <property type="entry name" value="Kinase-like_dom_sf"/>
</dbReference>
<gene>
    <name evidence="1" type="ORF">Glove_520g6</name>
</gene>
<reference evidence="1 2" key="1">
    <citation type="submission" date="2018-08" db="EMBL/GenBank/DDBJ databases">
        <title>Genome and evolution of the arbuscular mycorrhizal fungus Diversispora epigaea (formerly Glomus versiforme) and its bacterial endosymbionts.</title>
        <authorList>
            <person name="Sun X."/>
            <person name="Fei Z."/>
            <person name="Harrison M."/>
        </authorList>
    </citation>
    <scope>NUCLEOTIDE SEQUENCE [LARGE SCALE GENOMIC DNA]</scope>
    <source>
        <strain evidence="1 2">IT104</strain>
    </source>
</reference>
<accession>A0A397GIE7</accession>
<evidence type="ECO:0000313" key="2">
    <source>
        <dbReference type="Proteomes" id="UP000266861"/>
    </source>
</evidence>
<sequence>MLVTFNFDYEITFRVITKMFLAKFYTQILTLTLTLTNIDHYASDVYSYEIIDYEIVTGFPPYSDIPHNKDLALKICNGLRPIIPFRIQKLITGIIIQPKINQYNNETPLNYQTHPQAIYTKNFEKELEELTKSMPGASINKIAKGGFGTIWKINNGKERINKKSDEEVSKTIE</sequence>
<protein>
    <recommendedName>
        <fullName evidence="3">Protein kinase domain-containing protein</fullName>
    </recommendedName>
</protein>
<evidence type="ECO:0008006" key="3">
    <source>
        <dbReference type="Google" id="ProtNLM"/>
    </source>
</evidence>
<dbReference type="EMBL" id="PQFF01000449">
    <property type="protein sequence ID" value="RHZ49468.1"/>
    <property type="molecule type" value="Genomic_DNA"/>
</dbReference>
<dbReference type="Proteomes" id="UP000266861">
    <property type="component" value="Unassembled WGS sequence"/>
</dbReference>
<comment type="caution">
    <text evidence="1">The sequence shown here is derived from an EMBL/GenBank/DDBJ whole genome shotgun (WGS) entry which is preliminary data.</text>
</comment>
<proteinExistence type="predicted"/>
<organism evidence="1 2">
    <name type="scientific">Diversispora epigaea</name>
    <dbReference type="NCBI Taxonomy" id="1348612"/>
    <lineage>
        <taxon>Eukaryota</taxon>
        <taxon>Fungi</taxon>
        <taxon>Fungi incertae sedis</taxon>
        <taxon>Mucoromycota</taxon>
        <taxon>Glomeromycotina</taxon>
        <taxon>Glomeromycetes</taxon>
        <taxon>Diversisporales</taxon>
        <taxon>Diversisporaceae</taxon>
        <taxon>Diversispora</taxon>
    </lineage>
</organism>
<dbReference type="AlphaFoldDB" id="A0A397GIE7"/>
<name>A0A397GIE7_9GLOM</name>
<evidence type="ECO:0000313" key="1">
    <source>
        <dbReference type="EMBL" id="RHZ49468.1"/>
    </source>
</evidence>
<keyword evidence="2" id="KW-1185">Reference proteome</keyword>